<dbReference type="Proteomes" id="UP000044841">
    <property type="component" value="Unassembled WGS sequence"/>
</dbReference>
<dbReference type="EMBL" id="CYGV01001282">
    <property type="protein sequence ID" value="CUA72061.1"/>
    <property type="molecule type" value="Genomic_DNA"/>
</dbReference>
<evidence type="ECO:0000313" key="3">
    <source>
        <dbReference type="Proteomes" id="UP000044841"/>
    </source>
</evidence>
<organism evidence="2 3">
    <name type="scientific">Rhizoctonia solani</name>
    <dbReference type="NCBI Taxonomy" id="456999"/>
    <lineage>
        <taxon>Eukaryota</taxon>
        <taxon>Fungi</taxon>
        <taxon>Dikarya</taxon>
        <taxon>Basidiomycota</taxon>
        <taxon>Agaricomycotina</taxon>
        <taxon>Agaricomycetes</taxon>
        <taxon>Cantharellales</taxon>
        <taxon>Ceratobasidiaceae</taxon>
        <taxon>Rhizoctonia</taxon>
    </lineage>
</organism>
<feature type="region of interest" description="Disordered" evidence="1">
    <location>
        <begin position="459"/>
        <end position="483"/>
    </location>
</feature>
<dbReference type="AlphaFoldDB" id="A0A0K6G0K3"/>
<evidence type="ECO:0000256" key="1">
    <source>
        <dbReference type="SAM" id="MobiDB-lite"/>
    </source>
</evidence>
<name>A0A0K6G0K3_9AGAM</name>
<reference evidence="2 3" key="1">
    <citation type="submission" date="2015-07" db="EMBL/GenBank/DDBJ databases">
        <authorList>
            <person name="Noorani M."/>
        </authorList>
    </citation>
    <scope>NUCLEOTIDE SEQUENCE [LARGE SCALE GENOMIC DNA]</scope>
    <source>
        <strain evidence="2">BBA 69670</strain>
    </source>
</reference>
<accession>A0A0K6G0K3</accession>
<protein>
    <submittedName>
        <fullName evidence="2">Uncharacterized protein</fullName>
    </submittedName>
</protein>
<gene>
    <name evidence="2" type="ORF">RSOLAG22IIIB_10032</name>
</gene>
<keyword evidence="3" id="KW-1185">Reference proteome</keyword>
<sequence length="495" mass="53805">MPLTHQRTTKPTTRGRKGNLRNGAVLALSQAAKLVNIPLAHDVARHVKETMVALKPSVLQAPKANDSSAKHLEDHVAGLLNALDTALPMIDQNEELDRLCDLLRDAHAELVRIRTSHYTEKLASQAQIRDRIIQLKEDMAGAIVDITLRLLLITLAGSMRERQRTRRAIMRANKAAVQTRRTVARHQSALVQKDNLTGGFTIDIVGYANQDYTTRGNAAGTGHYRLLAMIPTLASFSLVPVVFASPARRCMGTISSLDDVSSAVECTTININSSIVPAGETFSISAPAGATVNVLRNVTIDTSITPSRTSHPNKPLPPHPKNVTNVQAISKLEAYNQACQAEDNARSELISAYNSQQAQVVAALGTTAEKEPKEIELDEQWREGMQLVKEVLHTVKEGVGDGAEADDEMSDGEHEIVDAIGSLEPLVHDAYESAYRMDEFCTKAYVHLDHVFETLAGTSRQRTAPQSGLVPRDETGRMLGVGSGASVDTMDLLRA</sequence>
<evidence type="ECO:0000313" key="2">
    <source>
        <dbReference type="EMBL" id="CUA72061.1"/>
    </source>
</evidence>
<proteinExistence type="predicted"/>